<evidence type="ECO:0000256" key="2">
    <source>
        <dbReference type="ARBA" id="ARBA00005334"/>
    </source>
</evidence>
<proteinExistence type="inferred from homology"/>
<reference evidence="9" key="1">
    <citation type="submission" date="2022-08" db="UniProtKB">
        <authorList>
            <consortium name="EnsemblMetazoa"/>
        </authorList>
    </citation>
    <scope>IDENTIFICATION</scope>
    <source>
        <strain evidence="9">Israel</strain>
    </source>
</reference>
<dbReference type="PANTHER" id="PTHR12087">
    <property type="entry name" value="ORIGIN RECOGNITION COMPLEX SUBUNIT 4"/>
    <property type="match status" value="1"/>
</dbReference>
<evidence type="ECO:0000256" key="4">
    <source>
        <dbReference type="ARBA" id="ARBA00022741"/>
    </source>
</evidence>
<dbReference type="InterPro" id="IPR016527">
    <property type="entry name" value="ORC4"/>
</dbReference>
<evidence type="ECO:0000256" key="7">
    <source>
        <dbReference type="ARBA" id="ARBA00023242"/>
    </source>
</evidence>
<evidence type="ECO:0000256" key="5">
    <source>
        <dbReference type="ARBA" id="ARBA00022840"/>
    </source>
</evidence>
<dbReference type="VEuPathDB" id="VectorBase:PPAI005835"/>
<dbReference type="AlphaFoldDB" id="A0A1B0DD64"/>
<evidence type="ECO:0000259" key="8">
    <source>
        <dbReference type="Pfam" id="PF13191"/>
    </source>
</evidence>
<dbReference type="GO" id="GO:0005737">
    <property type="term" value="C:cytoplasm"/>
    <property type="evidence" value="ECO:0007669"/>
    <property type="project" value="UniProtKB-ARBA"/>
</dbReference>
<dbReference type="InterPro" id="IPR041664">
    <property type="entry name" value="AAA_16"/>
</dbReference>
<protein>
    <recommendedName>
        <fullName evidence="3">Origin recognition complex subunit 4</fullName>
    </recommendedName>
</protein>
<name>A0A1B0DD64_PHLPP</name>
<organism evidence="9 10">
    <name type="scientific">Phlebotomus papatasi</name>
    <name type="common">Sandfly</name>
    <dbReference type="NCBI Taxonomy" id="29031"/>
    <lineage>
        <taxon>Eukaryota</taxon>
        <taxon>Metazoa</taxon>
        <taxon>Ecdysozoa</taxon>
        <taxon>Arthropoda</taxon>
        <taxon>Hexapoda</taxon>
        <taxon>Insecta</taxon>
        <taxon>Pterygota</taxon>
        <taxon>Neoptera</taxon>
        <taxon>Endopterygota</taxon>
        <taxon>Diptera</taxon>
        <taxon>Nematocera</taxon>
        <taxon>Psychodoidea</taxon>
        <taxon>Psychodidae</taxon>
        <taxon>Phlebotomus</taxon>
        <taxon>Phlebotomus</taxon>
    </lineage>
</organism>
<keyword evidence="6" id="KW-0238">DNA-binding</keyword>
<keyword evidence="7" id="KW-0539">Nucleus</keyword>
<dbReference type="GO" id="GO:0005664">
    <property type="term" value="C:nuclear origin of replication recognition complex"/>
    <property type="evidence" value="ECO:0007669"/>
    <property type="project" value="TreeGrafter"/>
</dbReference>
<dbReference type="EMBL" id="AJVK01031680">
    <property type="status" value="NOT_ANNOTATED_CDS"/>
    <property type="molecule type" value="Genomic_DNA"/>
</dbReference>
<dbReference type="Pfam" id="PF13191">
    <property type="entry name" value="AAA_16"/>
    <property type="match status" value="1"/>
</dbReference>
<evidence type="ECO:0000313" key="9">
    <source>
        <dbReference type="EnsemblMetazoa" id="PPAI005835-PA"/>
    </source>
</evidence>
<dbReference type="GO" id="GO:0003688">
    <property type="term" value="F:DNA replication origin binding"/>
    <property type="evidence" value="ECO:0007669"/>
    <property type="project" value="TreeGrafter"/>
</dbReference>
<keyword evidence="10" id="KW-1185">Reference proteome</keyword>
<evidence type="ECO:0000256" key="1">
    <source>
        <dbReference type="ARBA" id="ARBA00004123"/>
    </source>
</evidence>
<dbReference type="EnsemblMetazoa" id="PPAI005835-RA">
    <property type="protein sequence ID" value="PPAI005835-PA"/>
    <property type="gene ID" value="PPAI005835"/>
</dbReference>
<sequence length="279" mass="32138">MHEEALLTRKYLKNALMNSKTSISGHEEQRRQVEELFRKVAGDGESNSAILIGQRGSGKTTLIASILMDLLGENWFTENTMIVYLNGLIHTDDKLALASIAVQLKLENTVDGKVFGSFAENLEFLLSSLRRGDKKHSKSVIFLLEEFDLFCSHHNQTLLYNLFDVSQSPQVPVCVLGTTCRMDVMELLEKRVKSRFSHRQFFLFPTSNDPERRISSFREYLMLPTKKNLPVNARRHLEDDNPCEFNFLRLKLDETPCKVSGKWIQDWNKHIQDLSAKEE</sequence>
<dbReference type="FunFam" id="3.40.50.300:FF:000649">
    <property type="entry name" value="Origin recognition complex subunit 4"/>
    <property type="match status" value="1"/>
</dbReference>
<comment type="similarity">
    <text evidence="2">Belongs to the ORC4 family.</text>
</comment>
<dbReference type="SUPFAM" id="SSF52540">
    <property type="entry name" value="P-loop containing nucleoside triphosphate hydrolases"/>
    <property type="match status" value="1"/>
</dbReference>
<keyword evidence="5" id="KW-0067">ATP-binding</keyword>
<comment type="subcellular location">
    <subcellularLocation>
        <location evidence="1">Nucleus</location>
    </subcellularLocation>
</comment>
<accession>A0A1B0DD64</accession>
<dbReference type="Gene3D" id="3.40.50.300">
    <property type="entry name" value="P-loop containing nucleotide triphosphate hydrolases"/>
    <property type="match status" value="1"/>
</dbReference>
<dbReference type="GO" id="GO:0006270">
    <property type="term" value="P:DNA replication initiation"/>
    <property type="evidence" value="ECO:0007669"/>
    <property type="project" value="TreeGrafter"/>
</dbReference>
<dbReference type="VEuPathDB" id="VectorBase:PPAPM1_003331"/>
<dbReference type="Proteomes" id="UP000092462">
    <property type="component" value="Unassembled WGS sequence"/>
</dbReference>
<evidence type="ECO:0000256" key="6">
    <source>
        <dbReference type="ARBA" id="ARBA00023125"/>
    </source>
</evidence>
<dbReference type="GO" id="GO:0005524">
    <property type="term" value="F:ATP binding"/>
    <property type="evidence" value="ECO:0007669"/>
    <property type="project" value="UniProtKB-KW"/>
</dbReference>
<keyword evidence="4" id="KW-0547">Nucleotide-binding</keyword>
<dbReference type="PANTHER" id="PTHR12087:SF0">
    <property type="entry name" value="ORIGIN RECOGNITION COMPLEX SUBUNIT 4"/>
    <property type="match status" value="1"/>
</dbReference>
<evidence type="ECO:0000313" key="10">
    <source>
        <dbReference type="Proteomes" id="UP000092462"/>
    </source>
</evidence>
<evidence type="ECO:0000256" key="3">
    <source>
        <dbReference type="ARBA" id="ARBA00019083"/>
    </source>
</evidence>
<dbReference type="InterPro" id="IPR027417">
    <property type="entry name" value="P-loop_NTPase"/>
</dbReference>
<feature type="domain" description="Orc1-like AAA ATPase" evidence="8">
    <location>
        <begin position="25"/>
        <end position="175"/>
    </location>
</feature>